<protein>
    <submittedName>
        <fullName evidence="2">Uncharacterized protein</fullName>
    </submittedName>
</protein>
<sequence>MLNKAKISFSSIPKKFNQFKIEDPRKKAIFKSVLFTFGTDFVIHNTNCYNYANNALCDFLYATATHNAALWLIEDPTSKFFLRQALTSVYHFNRLLSAVFLSSIDCGVSNVFDLFSFITRLSPTFFVDRSNLRAFKRIMLVMRRNGGVYEDLFEMLSSFYKTYSVDYNNVLNSRTFYTSDQNTDRRAISFKEAKKIIERELSINFDETFSPINDHLIKKEDNLTNLYKNEKKCREMFNTNYYKDVTTFDCKLKKASKVAVTISVIPPNLQRMRSLDLFPLKVVSNLIGIIPFMGGNSQLLKATIKRLEWNMPKEVKARRTILESFGVNEFNSDFLKSPQKKLPDQKESHQSSQKQNDSKFKILNSKKVMNLFEHSRQVSKISCPFVSPVSSFISNVFATTNKTLPLYVPAPIPPLCSNHVMVTDVENHDEIFQSNSIVLHKLVNFTTKLHRKSRYVVPNMALSNISTASSPSRSSINKNLNDSDDDDSDYSDDEDLLYDSSNLVSLRRYGTIVKTEKEDINNMGVLFAGLLIDDKNMVMKGAKHFGINKQSALDAISDSSSGPFSSFFSLFRRGNKNTKGNRFSKIAKCLLPRNAEFVLTAGETMTSLSSHVSDTFDMAAKVTKATQDYIGTLLTDYSLNFVD</sequence>
<name>A0ABR2KVF1_9EUKA</name>
<feature type="region of interest" description="Disordered" evidence="1">
    <location>
        <begin position="466"/>
        <end position="492"/>
    </location>
</feature>
<dbReference type="Proteomes" id="UP001470230">
    <property type="component" value="Unassembled WGS sequence"/>
</dbReference>
<dbReference type="EMBL" id="JAPFFF010000003">
    <property type="protein sequence ID" value="KAK8895046.1"/>
    <property type="molecule type" value="Genomic_DNA"/>
</dbReference>
<evidence type="ECO:0000256" key="1">
    <source>
        <dbReference type="SAM" id="MobiDB-lite"/>
    </source>
</evidence>
<feature type="compositionally biased region" description="Acidic residues" evidence="1">
    <location>
        <begin position="482"/>
        <end position="492"/>
    </location>
</feature>
<proteinExistence type="predicted"/>
<feature type="region of interest" description="Disordered" evidence="1">
    <location>
        <begin position="336"/>
        <end position="359"/>
    </location>
</feature>
<organism evidence="2 3">
    <name type="scientific">Tritrichomonas musculus</name>
    <dbReference type="NCBI Taxonomy" id="1915356"/>
    <lineage>
        <taxon>Eukaryota</taxon>
        <taxon>Metamonada</taxon>
        <taxon>Parabasalia</taxon>
        <taxon>Tritrichomonadida</taxon>
        <taxon>Tritrichomonadidae</taxon>
        <taxon>Tritrichomonas</taxon>
    </lineage>
</organism>
<feature type="compositionally biased region" description="Low complexity" evidence="1">
    <location>
        <begin position="466"/>
        <end position="480"/>
    </location>
</feature>
<comment type="caution">
    <text evidence="2">The sequence shown here is derived from an EMBL/GenBank/DDBJ whole genome shotgun (WGS) entry which is preliminary data.</text>
</comment>
<evidence type="ECO:0000313" key="2">
    <source>
        <dbReference type="EMBL" id="KAK8895046.1"/>
    </source>
</evidence>
<reference evidence="2 3" key="1">
    <citation type="submission" date="2024-04" db="EMBL/GenBank/DDBJ databases">
        <title>Tritrichomonas musculus Genome.</title>
        <authorList>
            <person name="Alves-Ferreira E."/>
            <person name="Grigg M."/>
            <person name="Lorenzi H."/>
            <person name="Galac M."/>
        </authorList>
    </citation>
    <scope>NUCLEOTIDE SEQUENCE [LARGE SCALE GENOMIC DNA]</scope>
    <source>
        <strain evidence="2 3">EAF2021</strain>
    </source>
</reference>
<evidence type="ECO:0000313" key="3">
    <source>
        <dbReference type="Proteomes" id="UP001470230"/>
    </source>
</evidence>
<gene>
    <name evidence="2" type="ORF">M9Y10_023488</name>
</gene>
<accession>A0ABR2KVF1</accession>
<keyword evidence="3" id="KW-1185">Reference proteome</keyword>